<gene>
    <name evidence="1" type="ORF">R1sor_027235</name>
</gene>
<keyword evidence="2" id="KW-1185">Reference proteome</keyword>
<dbReference type="Proteomes" id="UP001633002">
    <property type="component" value="Unassembled WGS sequence"/>
</dbReference>
<evidence type="ECO:0000313" key="2">
    <source>
        <dbReference type="Proteomes" id="UP001633002"/>
    </source>
</evidence>
<name>A0ABD3GGI1_9MARC</name>
<proteinExistence type="predicted"/>
<accession>A0ABD3GGI1</accession>
<dbReference type="EMBL" id="JBJQOH010000008">
    <property type="protein sequence ID" value="KAL3677287.1"/>
    <property type="molecule type" value="Genomic_DNA"/>
</dbReference>
<dbReference type="AlphaFoldDB" id="A0ABD3GGI1"/>
<evidence type="ECO:0000313" key="1">
    <source>
        <dbReference type="EMBL" id="KAL3677287.1"/>
    </source>
</evidence>
<comment type="caution">
    <text evidence="1">The sequence shown here is derived from an EMBL/GenBank/DDBJ whole genome shotgun (WGS) entry which is preliminary data.</text>
</comment>
<sequence length="90" mass="10374">MFVETSRVTQTTVLHEQEKEQASRLAQSLNVRVVGLEEETGEDTKALTMKLFWKTIHVHDPEVVQAYRTGFMAYLKDGHAVVTTRRRDVQ</sequence>
<organism evidence="1 2">
    <name type="scientific">Riccia sorocarpa</name>
    <dbReference type="NCBI Taxonomy" id="122646"/>
    <lineage>
        <taxon>Eukaryota</taxon>
        <taxon>Viridiplantae</taxon>
        <taxon>Streptophyta</taxon>
        <taxon>Embryophyta</taxon>
        <taxon>Marchantiophyta</taxon>
        <taxon>Marchantiopsida</taxon>
        <taxon>Marchantiidae</taxon>
        <taxon>Marchantiales</taxon>
        <taxon>Ricciaceae</taxon>
        <taxon>Riccia</taxon>
    </lineage>
</organism>
<protein>
    <submittedName>
        <fullName evidence="1">Uncharacterized protein</fullName>
    </submittedName>
</protein>
<reference evidence="1 2" key="1">
    <citation type="submission" date="2024-09" db="EMBL/GenBank/DDBJ databases">
        <title>Chromosome-scale assembly of Riccia sorocarpa.</title>
        <authorList>
            <person name="Paukszto L."/>
        </authorList>
    </citation>
    <scope>NUCLEOTIDE SEQUENCE [LARGE SCALE GENOMIC DNA]</scope>
    <source>
        <strain evidence="1">LP-2024</strain>
        <tissue evidence="1">Aerial parts of the thallus</tissue>
    </source>
</reference>